<dbReference type="GO" id="GO:0008292">
    <property type="term" value="P:acetylcholine biosynthetic process"/>
    <property type="evidence" value="ECO:0007669"/>
    <property type="project" value="TreeGrafter"/>
</dbReference>
<dbReference type="InterPro" id="IPR039551">
    <property type="entry name" value="Cho/carn_acyl_trans"/>
</dbReference>
<evidence type="ECO:0000256" key="5">
    <source>
        <dbReference type="ARBA" id="ARBA00040495"/>
    </source>
</evidence>
<protein>
    <recommendedName>
        <fullName evidence="5">Choline O-acetyltransferase</fullName>
        <ecNumber evidence="4">2.3.1.6</ecNumber>
    </recommendedName>
</protein>
<accession>A0A5J6SCX3</accession>
<dbReference type="SUPFAM" id="SSF52777">
    <property type="entry name" value="CoA-dependent acyltransferases"/>
    <property type="match status" value="1"/>
</dbReference>
<evidence type="ECO:0000256" key="2">
    <source>
        <dbReference type="ARBA" id="ARBA00022979"/>
    </source>
</evidence>
<evidence type="ECO:0000256" key="3">
    <source>
        <dbReference type="ARBA" id="ARBA00037088"/>
    </source>
</evidence>
<sequence>MSPDAFIQVGLQLAVYRCHGRLVHTYESASVRCFQDGRVDNIRSASKEALEFAKAMVDGRESITDSKKMELLWAAINAQINYTVRTITGMAIDNHLLGLQEMAKELQMDTPKLFTDKTYLMSNNFILSTSQVPTTMDGFLFYGPVVPDGYGVAYNPHFDHIIFCISSFNNCKETSSSMFAKSVERSFKEMKNLCVKSNTSAKQSFLGNATYIVQNGRKSHQ</sequence>
<name>A0A5J6SCX3_POTMO</name>
<dbReference type="PANTHER" id="PTHR22589:SF14">
    <property type="entry name" value="CHOLINE O-ACETYLTRANSFERASE"/>
    <property type="match status" value="1"/>
</dbReference>
<dbReference type="GO" id="GO:0007274">
    <property type="term" value="P:neuromuscular synaptic transmission"/>
    <property type="evidence" value="ECO:0007669"/>
    <property type="project" value="TreeGrafter"/>
</dbReference>
<comment type="similarity">
    <text evidence="1">Belongs to the carnitine/choline acetyltransferase family.</text>
</comment>
<gene>
    <name evidence="8" type="primary">CHAT</name>
</gene>
<dbReference type="GO" id="GO:0043005">
    <property type="term" value="C:neuron projection"/>
    <property type="evidence" value="ECO:0007669"/>
    <property type="project" value="TreeGrafter"/>
</dbReference>
<keyword evidence="8" id="KW-0808">Transferase</keyword>
<reference evidence="8" key="1">
    <citation type="submission" date="2019-02" db="EMBL/GenBank/DDBJ databases">
        <authorList>
            <person name="Vechtova P."/>
            <person name="Dzyuba B."/>
            <person name="Dzyuba V."/>
            <person name="Silveira A.N."/>
            <person name="Silveira R.V."/>
            <person name="Fussy Z."/>
            <person name="Grubhoffer L."/>
            <person name="Rodina M."/>
            <person name="Sterba J."/>
        </authorList>
    </citation>
    <scope>NUCLEOTIDE SEQUENCE</scope>
</reference>
<dbReference type="PANTHER" id="PTHR22589">
    <property type="entry name" value="CARNITINE O-ACYLTRANSFERASE"/>
    <property type="match status" value="1"/>
</dbReference>
<keyword evidence="2" id="KW-0530">Neurotransmitter biosynthesis</keyword>
<dbReference type="GO" id="GO:0045202">
    <property type="term" value="C:synapse"/>
    <property type="evidence" value="ECO:0007669"/>
    <property type="project" value="GOC"/>
</dbReference>
<dbReference type="Gene3D" id="3.30.559.10">
    <property type="entry name" value="Chloramphenicol acetyltransferase-like domain"/>
    <property type="match status" value="1"/>
</dbReference>
<evidence type="ECO:0000256" key="4">
    <source>
        <dbReference type="ARBA" id="ARBA00039091"/>
    </source>
</evidence>
<evidence type="ECO:0000256" key="6">
    <source>
        <dbReference type="ARBA" id="ARBA00048143"/>
    </source>
</evidence>
<evidence type="ECO:0000259" key="7">
    <source>
        <dbReference type="Pfam" id="PF00755"/>
    </source>
</evidence>
<comment type="catalytic activity">
    <reaction evidence="6">
        <text>choline + acetyl-CoA = acetylcholine + CoA</text>
        <dbReference type="Rhea" id="RHEA:18821"/>
        <dbReference type="ChEBI" id="CHEBI:15354"/>
        <dbReference type="ChEBI" id="CHEBI:15355"/>
        <dbReference type="ChEBI" id="CHEBI:57287"/>
        <dbReference type="ChEBI" id="CHEBI:57288"/>
        <dbReference type="EC" id="2.3.1.6"/>
    </reaction>
</comment>
<dbReference type="InterPro" id="IPR000542">
    <property type="entry name" value="Carn_acyl_trans"/>
</dbReference>
<comment type="function">
    <text evidence="3">Catalyzes the reversible synthesis of acetylcholine (ACh) from acetyl CoA and choline at cholinergic synapses.</text>
</comment>
<dbReference type="EMBL" id="MK545303">
    <property type="protein sequence ID" value="QFF91350.1"/>
    <property type="molecule type" value="mRNA"/>
</dbReference>
<dbReference type="GO" id="GO:0005737">
    <property type="term" value="C:cytoplasm"/>
    <property type="evidence" value="ECO:0007669"/>
    <property type="project" value="TreeGrafter"/>
</dbReference>
<evidence type="ECO:0000256" key="1">
    <source>
        <dbReference type="ARBA" id="ARBA00005232"/>
    </source>
</evidence>
<dbReference type="EC" id="2.3.1.6" evidence="4"/>
<dbReference type="AlphaFoldDB" id="A0A5J6SCX3"/>
<feature type="domain" description="Choline/carnitine acyltransferase" evidence="7">
    <location>
        <begin position="1"/>
        <end position="184"/>
    </location>
</feature>
<dbReference type="InterPro" id="IPR023213">
    <property type="entry name" value="CAT-like_dom_sf"/>
</dbReference>
<dbReference type="Pfam" id="PF00755">
    <property type="entry name" value="Carn_acyltransf"/>
    <property type="match status" value="1"/>
</dbReference>
<dbReference type="GO" id="GO:0004102">
    <property type="term" value="F:choline O-acetyltransferase activity"/>
    <property type="evidence" value="ECO:0007669"/>
    <property type="project" value="UniProtKB-EC"/>
</dbReference>
<organism evidence="8">
    <name type="scientific">Potamotrygon motoro</name>
    <name type="common">Ocellate river stingray</name>
    <name type="synonym">Taeniura motoro</name>
    <dbReference type="NCBI Taxonomy" id="86373"/>
    <lineage>
        <taxon>Eukaryota</taxon>
        <taxon>Metazoa</taxon>
        <taxon>Chordata</taxon>
        <taxon>Craniata</taxon>
        <taxon>Vertebrata</taxon>
        <taxon>Chondrichthyes</taxon>
        <taxon>Elasmobranchii</taxon>
        <taxon>Batoidea</taxon>
        <taxon>Myliobatiformes</taxon>
        <taxon>Potamotrygonidae</taxon>
        <taxon>Potamotrygon</taxon>
    </lineage>
</organism>
<proteinExistence type="evidence at transcript level"/>
<evidence type="ECO:0000313" key="8">
    <source>
        <dbReference type="EMBL" id="QFF91350.1"/>
    </source>
</evidence>